<evidence type="ECO:0000256" key="1">
    <source>
        <dbReference type="ARBA" id="ARBA00004141"/>
    </source>
</evidence>
<name>A0ABT8G7N8_9MICO</name>
<keyword evidence="5 6" id="KW-0472">Membrane</keyword>
<reference evidence="8" key="1">
    <citation type="submission" date="2023-06" db="EMBL/GenBank/DDBJ databases">
        <title>Sysu t00192.</title>
        <authorList>
            <person name="Gao L."/>
            <person name="Fang B.-Z."/>
            <person name="Li W.-J."/>
        </authorList>
    </citation>
    <scope>NUCLEOTIDE SEQUENCE</scope>
    <source>
        <strain evidence="8">SYSU T00192</strain>
    </source>
</reference>
<feature type="transmembrane region" description="Helical" evidence="6">
    <location>
        <begin position="74"/>
        <end position="93"/>
    </location>
</feature>
<dbReference type="EMBL" id="JAUHPW010000003">
    <property type="protein sequence ID" value="MDN4475170.1"/>
    <property type="molecule type" value="Genomic_DNA"/>
</dbReference>
<keyword evidence="9" id="KW-1185">Reference proteome</keyword>
<evidence type="ECO:0000256" key="4">
    <source>
        <dbReference type="ARBA" id="ARBA00022989"/>
    </source>
</evidence>
<evidence type="ECO:0000256" key="3">
    <source>
        <dbReference type="ARBA" id="ARBA00022692"/>
    </source>
</evidence>
<comment type="similarity">
    <text evidence="2 6">Belongs to the 4-toluene sulfonate uptake permease (TSUP) (TC 2.A.102) family.</text>
</comment>
<dbReference type="Pfam" id="PF01925">
    <property type="entry name" value="TauE"/>
    <property type="match status" value="1"/>
</dbReference>
<feature type="transmembrane region" description="Helical" evidence="6">
    <location>
        <begin position="105"/>
        <end position="124"/>
    </location>
</feature>
<protein>
    <recommendedName>
        <fullName evidence="6">Probable membrane transporter protein</fullName>
    </recommendedName>
</protein>
<evidence type="ECO:0000313" key="9">
    <source>
        <dbReference type="Proteomes" id="UP001172728"/>
    </source>
</evidence>
<accession>A0ABT8G7N8</accession>
<keyword evidence="4 6" id="KW-1133">Transmembrane helix</keyword>
<evidence type="ECO:0000256" key="7">
    <source>
        <dbReference type="SAM" id="MobiDB-lite"/>
    </source>
</evidence>
<evidence type="ECO:0000256" key="6">
    <source>
        <dbReference type="RuleBase" id="RU363041"/>
    </source>
</evidence>
<evidence type="ECO:0000313" key="8">
    <source>
        <dbReference type="EMBL" id="MDN4475170.1"/>
    </source>
</evidence>
<dbReference type="PANTHER" id="PTHR43701">
    <property type="entry name" value="MEMBRANE TRANSPORTER PROTEIN MJ0441-RELATED"/>
    <property type="match status" value="1"/>
</dbReference>
<comment type="subcellular location">
    <subcellularLocation>
        <location evidence="6">Cell membrane</location>
        <topology evidence="6">Multi-pass membrane protein</topology>
    </subcellularLocation>
    <subcellularLocation>
        <location evidence="1">Membrane</location>
        <topology evidence="1">Multi-pass membrane protein</topology>
    </subcellularLocation>
</comment>
<keyword evidence="6" id="KW-1003">Cell membrane</keyword>
<dbReference type="InterPro" id="IPR051598">
    <property type="entry name" value="TSUP/Inactive_protease-like"/>
</dbReference>
<sequence>MDVGLIAAAAAIGVVVGLTGMGGGALMTPTLVLFFGIPAPVAVSSDIVAAAAMKPFGSWVHIRNKTVNWQLVRLLVYGSVPAAFLGVLVQHAIGDVETIEKFTKGALGIALIIASAGLLLRAYLRLRERARSRDGSAPPLPKDRPDVVPRPVPTIIVGIIGGVMVGLTSVGSGSLIIIALMALYPALKASQLVGTDLVQAVPLVVSAAIAHLMFGDVDWTVTIPVIIGSIPGTYIGAHLSSRVSGGLVRRALAMVLLISGLKMLGVSNELTLAALGAALIGGTLAWGLIRHQLGFHFFIWQDKRAKAAAQAAKDTPAVVPPKDPAHDKES</sequence>
<feature type="transmembrane region" description="Helical" evidence="6">
    <location>
        <begin position="270"/>
        <end position="289"/>
    </location>
</feature>
<feature type="transmembrane region" description="Helical" evidence="6">
    <location>
        <begin position="33"/>
        <end position="53"/>
    </location>
</feature>
<organism evidence="8 9">
    <name type="scientific">Demequina litoralis</name>
    <dbReference type="NCBI Taxonomy" id="3051660"/>
    <lineage>
        <taxon>Bacteria</taxon>
        <taxon>Bacillati</taxon>
        <taxon>Actinomycetota</taxon>
        <taxon>Actinomycetes</taxon>
        <taxon>Micrococcales</taxon>
        <taxon>Demequinaceae</taxon>
        <taxon>Demequina</taxon>
    </lineage>
</organism>
<comment type="caution">
    <text evidence="8">The sequence shown here is derived from an EMBL/GenBank/DDBJ whole genome shotgun (WGS) entry which is preliminary data.</text>
</comment>
<proteinExistence type="inferred from homology"/>
<keyword evidence="3 6" id="KW-0812">Transmembrane</keyword>
<feature type="transmembrane region" description="Helical" evidence="6">
    <location>
        <begin position="154"/>
        <end position="183"/>
    </location>
</feature>
<dbReference type="Proteomes" id="UP001172728">
    <property type="component" value="Unassembled WGS sequence"/>
</dbReference>
<dbReference type="RefSeq" id="WP_301131621.1">
    <property type="nucleotide sequence ID" value="NZ_JAUHPW010000003.1"/>
</dbReference>
<gene>
    <name evidence="8" type="ORF">QQX09_04765</name>
</gene>
<evidence type="ECO:0000256" key="2">
    <source>
        <dbReference type="ARBA" id="ARBA00009142"/>
    </source>
</evidence>
<dbReference type="PANTHER" id="PTHR43701:SF2">
    <property type="entry name" value="MEMBRANE TRANSPORTER PROTEIN YJNA-RELATED"/>
    <property type="match status" value="1"/>
</dbReference>
<feature type="region of interest" description="Disordered" evidence="7">
    <location>
        <begin position="311"/>
        <end position="330"/>
    </location>
</feature>
<dbReference type="InterPro" id="IPR002781">
    <property type="entry name" value="TM_pro_TauE-like"/>
</dbReference>
<evidence type="ECO:0000256" key="5">
    <source>
        <dbReference type="ARBA" id="ARBA00023136"/>
    </source>
</evidence>